<proteinExistence type="inferred from homology"/>
<evidence type="ECO:0000256" key="13">
    <source>
        <dbReference type="PIRNR" id="PIRNR004930"/>
    </source>
</evidence>
<dbReference type="PROSITE" id="PS51163">
    <property type="entry name" value="YRDC"/>
    <property type="match status" value="1"/>
</dbReference>
<dbReference type="PIRSF" id="PIRSF004930">
    <property type="entry name" value="Tln_factor_SUA5"/>
    <property type="match status" value="1"/>
</dbReference>
<evidence type="ECO:0000313" key="16">
    <source>
        <dbReference type="EMBL" id="GLH69758.1"/>
    </source>
</evidence>
<evidence type="ECO:0000256" key="9">
    <source>
        <dbReference type="ARBA" id="ARBA00022741"/>
    </source>
</evidence>
<keyword evidence="8 13" id="KW-0548">Nucleotidyltransferase</keyword>
<evidence type="ECO:0000256" key="14">
    <source>
        <dbReference type="SAM" id="MobiDB-lite"/>
    </source>
</evidence>
<dbReference type="Gene3D" id="3.90.870.10">
    <property type="entry name" value="DHBP synthase"/>
    <property type="match status" value="1"/>
</dbReference>
<evidence type="ECO:0000256" key="3">
    <source>
        <dbReference type="ARBA" id="ARBA00012584"/>
    </source>
</evidence>
<keyword evidence="9 13" id="KW-0547">Nucleotide-binding</keyword>
<dbReference type="InterPro" id="IPR017945">
    <property type="entry name" value="DHBP_synth_RibB-like_a/b_dom"/>
</dbReference>
<protein>
    <recommendedName>
        <fullName evidence="4 13">Threonylcarbamoyl-AMP synthase</fullName>
        <shortName evidence="13">TC-AMP synthase</shortName>
        <ecNumber evidence="3 13">2.7.7.87</ecNumber>
    </recommendedName>
    <alternativeName>
        <fullName evidence="11 13">L-threonylcarbamoyladenylate synthase</fullName>
    </alternativeName>
</protein>
<evidence type="ECO:0000256" key="6">
    <source>
        <dbReference type="ARBA" id="ARBA00022679"/>
    </source>
</evidence>
<dbReference type="InterPro" id="IPR005145">
    <property type="entry name" value="Sua5_C"/>
</dbReference>
<keyword evidence="7 13" id="KW-0819">tRNA processing</keyword>
<feature type="region of interest" description="Disordered" evidence="14">
    <location>
        <begin position="1"/>
        <end position="30"/>
    </location>
</feature>
<reference evidence="16 17" key="1">
    <citation type="journal article" date="2023" name="Antonie Van Leeuwenhoek">
        <title>Mesoterricola silvestris gen. nov., sp. nov., Mesoterricola sediminis sp. nov., Geothrix oryzae sp. nov., Geothrix edaphica sp. nov., Geothrix rubra sp. nov., and Geothrix limicola sp. nov., six novel members of Acidobacteriota isolated from soils.</title>
        <authorList>
            <person name="Itoh H."/>
            <person name="Sugisawa Y."/>
            <person name="Mise K."/>
            <person name="Xu Z."/>
            <person name="Kuniyasu M."/>
            <person name="Ushijima N."/>
            <person name="Kawano K."/>
            <person name="Kobayashi E."/>
            <person name="Shiratori Y."/>
            <person name="Masuda Y."/>
            <person name="Senoo K."/>
        </authorList>
    </citation>
    <scope>NUCLEOTIDE SEQUENCE [LARGE SCALE GENOMIC DNA]</scope>
    <source>
        <strain evidence="16 17">Red803</strain>
    </source>
</reference>
<evidence type="ECO:0000259" key="15">
    <source>
        <dbReference type="PROSITE" id="PS51163"/>
    </source>
</evidence>
<evidence type="ECO:0000256" key="4">
    <source>
        <dbReference type="ARBA" id="ARBA00015492"/>
    </source>
</evidence>
<evidence type="ECO:0000256" key="8">
    <source>
        <dbReference type="ARBA" id="ARBA00022695"/>
    </source>
</evidence>
<comment type="caution">
    <text evidence="16">The sequence shown here is derived from an EMBL/GenBank/DDBJ whole genome shotgun (WGS) entry which is preliminary data.</text>
</comment>
<comment type="function">
    <text evidence="13">Required for the formation of a threonylcarbamoyl group on adenosine at position 37 (t(6)A37) in tRNAs that read codons beginning with adenine.</text>
</comment>
<keyword evidence="5 13" id="KW-0963">Cytoplasm</keyword>
<keyword evidence="6 13" id="KW-0808">Transferase</keyword>
<organism evidence="16 17">
    <name type="scientific">Geothrix rubra</name>
    <dbReference type="NCBI Taxonomy" id="2927977"/>
    <lineage>
        <taxon>Bacteria</taxon>
        <taxon>Pseudomonadati</taxon>
        <taxon>Acidobacteriota</taxon>
        <taxon>Holophagae</taxon>
        <taxon>Holophagales</taxon>
        <taxon>Holophagaceae</taxon>
        <taxon>Geothrix</taxon>
    </lineage>
</organism>
<evidence type="ECO:0000256" key="2">
    <source>
        <dbReference type="ARBA" id="ARBA00007663"/>
    </source>
</evidence>
<dbReference type="Gene3D" id="3.40.50.11030">
    <property type="entry name" value="Threonylcarbamoyl-AMP synthase, C-terminal domain"/>
    <property type="match status" value="1"/>
</dbReference>
<comment type="subcellular location">
    <subcellularLocation>
        <location evidence="1 13">Cytoplasm</location>
    </subcellularLocation>
</comment>
<comment type="catalytic activity">
    <reaction evidence="12 13">
        <text>L-threonine + hydrogencarbonate + ATP = L-threonylcarbamoyladenylate + diphosphate + H2O</text>
        <dbReference type="Rhea" id="RHEA:36407"/>
        <dbReference type="ChEBI" id="CHEBI:15377"/>
        <dbReference type="ChEBI" id="CHEBI:17544"/>
        <dbReference type="ChEBI" id="CHEBI:30616"/>
        <dbReference type="ChEBI" id="CHEBI:33019"/>
        <dbReference type="ChEBI" id="CHEBI:57926"/>
        <dbReference type="ChEBI" id="CHEBI:73682"/>
        <dbReference type="EC" id="2.7.7.87"/>
    </reaction>
</comment>
<evidence type="ECO:0000313" key="17">
    <source>
        <dbReference type="Proteomes" id="UP001165089"/>
    </source>
</evidence>
<feature type="domain" description="YrdC-like" evidence="15">
    <location>
        <begin position="30"/>
        <end position="216"/>
    </location>
</feature>
<evidence type="ECO:0000256" key="11">
    <source>
        <dbReference type="ARBA" id="ARBA00029774"/>
    </source>
</evidence>
<dbReference type="InterPro" id="IPR010923">
    <property type="entry name" value="T(6)A37_SUA5"/>
</dbReference>
<dbReference type="PANTHER" id="PTHR17490:SF16">
    <property type="entry name" value="THREONYLCARBAMOYL-AMP SYNTHASE"/>
    <property type="match status" value="1"/>
</dbReference>
<dbReference type="Pfam" id="PF03481">
    <property type="entry name" value="Sua5_C"/>
    <property type="match status" value="1"/>
</dbReference>
<dbReference type="Pfam" id="PF01300">
    <property type="entry name" value="Sua5_yciO_yrdC"/>
    <property type="match status" value="1"/>
</dbReference>
<feature type="compositionally biased region" description="Basic and acidic residues" evidence="14">
    <location>
        <begin position="1"/>
        <end position="15"/>
    </location>
</feature>
<dbReference type="RefSeq" id="WP_285723775.1">
    <property type="nucleotide sequence ID" value="NZ_BSDD01000002.1"/>
</dbReference>
<evidence type="ECO:0000256" key="12">
    <source>
        <dbReference type="ARBA" id="ARBA00048366"/>
    </source>
</evidence>
<evidence type="ECO:0000256" key="1">
    <source>
        <dbReference type="ARBA" id="ARBA00004496"/>
    </source>
</evidence>
<keyword evidence="17" id="KW-1185">Reference proteome</keyword>
<evidence type="ECO:0000256" key="10">
    <source>
        <dbReference type="ARBA" id="ARBA00022840"/>
    </source>
</evidence>
<gene>
    <name evidence="16" type="ORF">GETHPA_12910</name>
</gene>
<accession>A0ABQ5Q4Y3</accession>
<dbReference type="Proteomes" id="UP001165089">
    <property type="component" value="Unassembled WGS sequence"/>
</dbReference>
<dbReference type="EMBL" id="BSDD01000002">
    <property type="protein sequence ID" value="GLH69758.1"/>
    <property type="molecule type" value="Genomic_DNA"/>
</dbReference>
<dbReference type="NCBIfam" id="TIGR00057">
    <property type="entry name" value="L-threonylcarbamoyladenylate synthase"/>
    <property type="match status" value="1"/>
</dbReference>
<keyword evidence="10 13" id="KW-0067">ATP-binding</keyword>
<dbReference type="EC" id="2.7.7.87" evidence="3 13"/>
<comment type="similarity">
    <text evidence="2 13">Belongs to the SUA5 family.</text>
</comment>
<dbReference type="InterPro" id="IPR038385">
    <property type="entry name" value="Sua5/YwlC_C"/>
</dbReference>
<name>A0ABQ5Q4Y3_9BACT</name>
<evidence type="ECO:0000256" key="7">
    <source>
        <dbReference type="ARBA" id="ARBA00022694"/>
    </source>
</evidence>
<feature type="compositionally biased region" description="Pro residues" evidence="14">
    <location>
        <begin position="17"/>
        <end position="26"/>
    </location>
</feature>
<dbReference type="PANTHER" id="PTHR17490">
    <property type="entry name" value="SUA5"/>
    <property type="match status" value="1"/>
</dbReference>
<dbReference type="SUPFAM" id="SSF55821">
    <property type="entry name" value="YrdC/RibB"/>
    <property type="match status" value="1"/>
</dbReference>
<dbReference type="InterPro" id="IPR050156">
    <property type="entry name" value="TC-AMP_synthase_SUA5"/>
</dbReference>
<dbReference type="InterPro" id="IPR006070">
    <property type="entry name" value="Sua5-like_dom"/>
</dbReference>
<sequence length="354" mass="36986">MDRFRDADRRTEGRPFPRLPPPPVPRAPEGTGFRRALQLLEEGGLVAFPTETVYGLGADGLNASAVAGIYAAKGRPSANPLILHVSGLAMARRLVRHFPLEALALAEAFWPGPLTLVLPKDPCVPDAVTAGGDTVALRMPAHPVALALIRAFGRPLAAPSANRSEHVSPTTATHVADDLAGAVGLILDGGPCERGLESTVLDLSGPEPRILRPGPLPPAALTRVLGRRPALGPGPARAVAPSPGLSPRHYAPRLPVVLAHPAEAELAREPGPQGWLRLGDPPAALPAGVVCRALPAHPDLAARGLYAALRDLETLPLVRIVADLPPDTGPWLALRDRLTRAAAPALAPFAEECL</sequence>
<evidence type="ECO:0000256" key="5">
    <source>
        <dbReference type="ARBA" id="ARBA00022490"/>
    </source>
</evidence>